<reference evidence="10" key="1">
    <citation type="journal article" date="2020" name="Stud. Mycol.">
        <title>101 Dothideomycetes genomes: a test case for predicting lifestyles and emergence of pathogens.</title>
        <authorList>
            <person name="Haridas S."/>
            <person name="Albert R."/>
            <person name="Binder M."/>
            <person name="Bloem J."/>
            <person name="Labutti K."/>
            <person name="Salamov A."/>
            <person name="Andreopoulos B."/>
            <person name="Baker S."/>
            <person name="Barry K."/>
            <person name="Bills G."/>
            <person name="Bluhm B."/>
            <person name="Cannon C."/>
            <person name="Castanera R."/>
            <person name="Culley D."/>
            <person name="Daum C."/>
            <person name="Ezra D."/>
            <person name="Gonzalez J."/>
            <person name="Henrissat B."/>
            <person name="Kuo A."/>
            <person name="Liang C."/>
            <person name="Lipzen A."/>
            <person name="Lutzoni F."/>
            <person name="Magnuson J."/>
            <person name="Mondo S."/>
            <person name="Nolan M."/>
            <person name="Ohm R."/>
            <person name="Pangilinan J."/>
            <person name="Park H.-J."/>
            <person name="Ramirez L."/>
            <person name="Alfaro M."/>
            <person name="Sun H."/>
            <person name="Tritt A."/>
            <person name="Yoshinaga Y."/>
            <person name="Zwiers L.-H."/>
            <person name="Turgeon B."/>
            <person name="Goodwin S."/>
            <person name="Spatafora J."/>
            <person name="Crous P."/>
            <person name="Grigoriev I."/>
        </authorList>
    </citation>
    <scope>NUCLEOTIDE SEQUENCE</scope>
    <source>
        <strain evidence="10">CBS 101060</strain>
    </source>
</reference>
<feature type="transmembrane region" description="Helical" evidence="8">
    <location>
        <begin position="339"/>
        <end position="358"/>
    </location>
</feature>
<dbReference type="PANTHER" id="PTHR48022:SF10">
    <property type="entry name" value="MAJOR FACILITATOR SUPERFAMILY (MFS) PROFILE DOMAIN-CONTAINING PROTEIN"/>
    <property type="match status" value="1"/>
</dbReference>
<feature type="transmembrane region" description="Helical" evidence="8">
    <location>
        <begin position="155"/>
        <end position="174"/>
    </location>
</feature>
<evidence type="ECO:0000256" key="1">
    <source>
        <dbReference type="ARBA" id="ARBA00004141"/>
    </source>
</evidence>
<dbReference type="PANTHER" id="PTHR48022">
    <property type="entry name" value="PLASTIDIC GLUCOSE TRANSPORTER 4"/>
    <property type="match status" value="1"/>
</dbReference>
<feature type="domain" description="Major facilitator superfamily (MFS) profile" evidence="9">
    <location>
        <begin position="19"/>
        <end position="463"/>
    </location>
</feature>
<keyword evidence="5 8" id="KW-1133">Transmembrane helix</keyword>
<accession>A0A9P4VNS6</accession>
<dbReference type="PROSITE" id="PS00217">
    <property type="entry name" value="SUGAR_TRANSPORT_2"/>
    <property type="match status" value="1"/>
</dbReference>
<name>A0A9P4VNS6_9PEZI</name>
<dbReference type="InterPro" id="IPR036259">
    <property type="entry name" value="MFS_trans_sf"/>
</dbReference>
<comment type="similarity">
    <text evidence="2 7">Belongs to the major facilitator superfamily. Sugar transporter (TC 2.A.1.1) family.</text>
</comment>
<sequence length="521" mass="58212">MAQTYYQSGFRANWKCFIACFLVAMSPFQYGIDFGLIAGLQAMPGFLKVYGHVDPASPIGYNIAHDRQQLISSLMTLGAFVTSFAAGPISKYMGRKLAMWISCIICIVANVIMMTTTSIEALYVARLVIGFGNGGFMTFSQLYLQECSPARYRGFALSVFLWFVSLGSTVGAIIDNFTKDLPGKDSYIVPLGLIYVIPGILVVGLYFIPESPRWLMLHGRNDEAQKSLKWLREKDDLVAAEFADIQESLNSETEVAKNTAFADMWRDPVERRRSLLAICTLQTQAASGSMFIIAYGTYFFEMAHVGDAFENSCILHAVALAAIMLNAALITRWGRRRRFLIGGLSICAACQLIVAVVYDIEPNSTKTGKIVVAFTIIYMFGYNGMVTTYAWISGGELPSQRMRSYTFGIATALGFLGAWLTQFTAPYFINPDSLNWGPKYGYIWFPSCIVSILFVYFYLPEVKDRTLEEIDEMFEARLPARAFPAYKCMRRTDEDLKEKESATEVVWHDKNATVETAVTVG</sequence>
<dbReference type="EMBL" id="MU006115">
    <property type="protein sequence ID" value="KAF2834779.1"/>
    <property type="molecule type" value="Genomic_DNA"/>
</dbReference>
<evidence type="ECO:0000256" key="3">
    <source>
        <dbReference type="ARBA" id="ARBA00022448"/>
    </source>
</evidence>
<keyword evidence="6 8" id="KW-0472">Membrane</keyword>
<keyword evidence="3 7" id="KW-0813">Transport</keyword>
<dbReference type="InterPro" id="IPR020846">
    <property type="entry name" value="MFS_dom"/>
</dbReference>
<evidence type="ECO:0000256" key="7">
    <source>
        <dbReference type="RuleBase" id="RU003346"/>
    </source>
</evidence>
<feature type="transmembrane region" description="Helical" evidence="8">
    <location>
        <begin position="186"/>
        <end position="208"/>
    </location>
</feature>
<evidence type="ECO:0000256" key="5">
    <source>
        <dbReference type="ARBA" id="ARBA00022989"/>
    </source>
</evidence>
<feature type="transmembrane region" description="Helical" evidence="8">
    <location>
        <begin position="370"/>
        <end position="392"/>
    </location>
</feature>
<dbReference type="InterPro" id="IPR005828">
    <property type="entry name" value="MFS_sugar_transport-like"/>
</dbReference>
<evidence type="ECO:0000256" key="6">
    <source>
        <dbReference type="ARBA" id="ARBA00023136"/>
    </source>
</evidence>
<dbReference type="PROSITE" id="PS50850">
    <property type="entry name" value="MFS"/>
    <property type="match status" value="1"/>
</dbReference>
<keyword evidence="4 8" id="KW-0812">Transmembrane</keyword>
<evidence type="ECO:0000256" key="4">
    <source>
        <dbReference type="ARBA" id="ARBA00022692"/>
    </source>
</evidence>
<gene>
    <name evidence="10" type="ORF">M501DRAFT_1027191</name>
</gene>
<dbReference type="GO" id="GO:0005351">
    <property type="term" value="F:carbohydrate:proton symporter activity"/>
    <property type="evidence" value="ECO:0007669"/>
    <property type="project" value="TreeGrafter"/>
</dbReference>
<dbReference type="OrthoDB" id="6133115at2759"/>
<feature type="transmembrane region" description="Helical" evidence="8">
    <location>
        <begin position="12"/>
        <end position="32"/>
    </location>
</feature>
<dbReference type="Gene3D" id="1.20.1250.20">
    <property type="entry name" value="MFS general substrate transporter like domains"/>
    <property type="match status" value="1"/>
</dbReference>
<dbReference type="Proteomes" id="UP000799429">
    <property type="component" value="Unassembled WGS sequence"/>
</dbReference>
<evidence type="ECO:0000259" key="9">
    <source>
        <dbReference type="PROSITE" id="PS50850"/>
    </source>
</evidence>
<dbReference type="GO" id="GO:0016020">
    <property type="term" value="C:membrane"/>
    <property type="evidence" value="ECO:0007669"/>
    <property type="project" value="UniProtKB-SubCell"/>
</dbReference>
<feature type="transmembrane region" description="Helical" evidence="8">
    <location>
        <begin position="97"/>
        <end position="115"/>
    </location>
</feature>
<organism evidence="10 11">
    <name type="scientific">Patellaria atrata CBS 101060</name>
    <dbReference type="NCBI Taxonomy" id="1346257"/>
    <lineage>
        <taxon>Eukaryota</taxon>
        <taxon>Fungi</taxon>
        <taxon>Dikarya</taxon>
        <taxon>Ascomycota</taxon>
        <taxon>Pezizomycotina</taxon>
        <taxon>Dothideomycetes</taxon>
        <taxon>Dothideomycetes incertae sedis</taxon>
        <taxon>Patellariales</taxon>
        <taxon>Patellariaceae</taxon>
        <taxon>Patellaria</taxon>
    </lineage>
</organism>
<comment type="caution">
    <text evidence="10">The sequence shown here is derived from an EMBL/GenBank/DDBJ whole genome shotgun (WGS) entry which is preliminary data.</text>
</comment>
<protein>
    <submittedName>
        <fullName evidence="10">MFS transporter</fullName>
    </submittedName>
</protein>
<dbReference type="InterPro" id="IPR050360">
    <property type="entry name" value="MFS_Sugar_Transporters"/>
</dbReference>
<comment type="subcellular location">
    <subcellularLocation>
        <location evidence="1">Membrane</location>
        <topology evidence="1">Multi-pass membrane protein</topology>
    </subcellularLocation>
</comment>
<dbReference type="SUPFAM" id="SSF103473">
    <property type="entry name" value="MFS general substrate transporter"/>
    <property type="match status" value="1"/>
</dbReference>
<evidence type="ECO:0000313" key="10">
    <source>
        <dbReference type="EMBL" id="KAF2834779.1"/>
    </source>
</evidence>
<dbReference type="AlphaFoldDB" id="A0A9P4VNS6"/>
<proteinExistence type="inferred from homology"/>
<dbReference type="Pfam" id="PF00083">
    <property type="entry name" value="Sugar_tr"/>
    <property type="match status" value="1"/>
</dbReference>
<dbReference type="FunFam" id="1.20.1250.20:FF:000078">
    <property type="entry name" value="MFS maltose transporter, putative"/>
    <property type="match status" value="1"/>
</dbReference>
<dbReference type="InterPro" id="IPR003663">
    <property type="entry name" value="Sugar/inositol_transpt"/>
</dbReference>
<evidence type="ECO:0000256" key="8">
    <source>
        <dbReference type="SAM" id="Phobius"/>
    </source>
</evidence>
<feature type="transmembrane region" description="Helical" evidence="8">
    <location>
        <begin position="121"/>
        <end position="143"/>
    </location>
</feature>
<keyword evidence="11" id="KW-1185">Reference proteome</keyword>
<feature type="transmembrane region" description="Helical" evidence="8">
    <location>
        <begin position="308"/>
        <end position="327"/>
    </location>
</feature>
<feature type="transmembrane region" description="Helical" evidence="8">
    <location>
        <begin position="441"/>
        <end position="459"/>
    </location>
</feature>
<evidence type="ECO:0000256" key="2">
    <source>
        <dbReference type="ARBA" id="ARBA00010992"/>
    </source>
</evidence>
<dbReference type="InterPro" id="IPR005829">
    <property type="entry name" value="Sugar_transporter_CS"/>
</dbReference>
<feature type="transmembrane region" description="Helical" evidence="8">
    <location>
        <begin position="274"/>
        <end position="296"/>
    </location>
</feature>
<dbReference type="NCBIfam" id="TIGR00879">
    <property type="entry name" value="SP"/>
    <property type="match status" value="1"/>
</dbReference>
<feature type="transmembrane region" description="Helical" evidence="8">
    <location>
        <begin position="70"/>
        <end position="90"/>
    </location>
</feature>
<feature type="transmembrane region" description="Helical" evidence="8">
    <location>
        <begin position="404"/>
        <end position="429"/>
    </location>
</feature>
<evidence type="ECO:0000313" key="11">
    <source>
        <dbReference type="Proteomes" id="UP000799429"/>
    </source>
</evidence>